<dbReference type="Gene3D" id="3.90.25.10">
    <property type="entry name" value="UDP-galactose 4-epimerase, domain 1"/>
    <property type="match status" value="1"/>
</dbReference>
<comment type="caution">
    <text evidence="2">The sequence shown here is derived from an EMBL/GenBank/DDBJ whole genome shotgun (WGS) entry which is preliminary data.</text>
</comment>
<dbReference type="Gene3D" id="3.40.50.720">
    <property type="entry name" value="NAD(P)-binding Rossmann-like Domain"/>
    <property type="match status" value="1"/>
</dbReference>
<evidence type="ECO:0000259" key="1">
    <source>
        <dbReference type="Pfam" id="PF13460"/>
    </source>
</evidence>
<evidence type="ECO:0000313" key="3">
    <source>
        <dbReference type="Proteomes" id="UP000187486"/>
    </source>
</evidence>
<proteinExistence type="predicted"/>
<accession>A0A1R0KWJ7</accession>
<dbReference type="Pfam" id="PF13460">
    <property type="entry name" value="NAD_binding_10"/>
    <property type="match status" value="1"/>
</dbReference>
<gene>
    <name evidence="2" type="ORF">BS329_11090</name>
</gene>
<feature type="domain" description="NAD(P)-binding" evidence="1">
    <location>
        <begin position="8"/>
        <end position="173"/>
    </location>
</feature>
<dbReference type="PANTHER" id="PTHR43162">
    <property type="match status" value="1"/>
</dbReference>
<dbReference type="STRING" id="76021.BS329_11090"/>
<dbReference type="InterPro" id="IPR051604">
    <property type="entry name" value="Ergot_Alk_Oxidoreductase"/>
</dbReference>
<reference evidence="2 3" key="1">
    <citation type="submission" date="2016-01" db="EMBL/GenBank/DDBJ databases">
        <title>Amycolatopsis coloradensis genome sequencing and assembly.</title>
        <authorList>
            <person name="Mayilraj S."/>
        </authorList>
    </citation>
    <scope>NUCLEOTIDE SEQUENCE [LARGE SCALE GENOMIC DNA]</scope>
    <source>
        <strain evidence="2 3">DSM 44225</strain>
    </source>
</reference>
<dbReference type="RefSeq" id="WP_076158958.1">
    <property type="nucleotide sequence ID" value="NZ_JBEZVB010000001.1"/>
</dbReference>
<organism evidence="2 3">
    <name type="scientific">Amycolatopsis coloradensis</name>
    <dbReference type="NCBI Taxonomy" id="76021"/>
    <lineage>
        <taxon>Bacteria</taxon>
        <taxon>Bacillati</taxon>
        <taxon>Actinomycetota</taxon>
        <taxon>Actinomycetes</taxon>
        <taxon>Pseudonocardiales</taxon>
        <taxon>Pseudonocardiaceae</taxon>
        <taxon>Amycolatopsis</taxon>
    </lineage>
</organism>
<dbReference type="AlphaFoldDB" id="A0A1R0KWJ7"/>
<sequence>MKPILVAGATGNVGARVVAQLRARDVPVRALSRNPPPDGVRGDLAKPETIAPALDGVDTVFLMLNGSAEALVPTVSLLGERVKRVVFLSSGAVDDSLAEQDNPIGAWHRTVEEAIEASGVDWAFLRPHGFATNALGWAPAIRADGVVRGAYGEASMPLIHEKDIAAVAVEALTGDGHAGAKYVLTGTRPITQIEQVRIIGEAAGRPARWEELSLEAAREAMLAKMPDFIVDTMLAGFRALATEPSEVTSTVQDVTGRPGLDFETWAADHAADFRPHKPSSALA</sequence>
<dbReference type="SUPFAM" id="SSF51735">
    <property type="entry name" value="NAD(P)-binding Rossmann-fold domains"/>
    <property type="match status" value="1"/>
</dbReference>
<dbReference type="InterPro" id="IPR016040">
    <property type="entry name" value="NAD(P)-bd_dom"/>
</dbReference>
<protein>
    <submittedName>
        <fullName evidence="2">NmrA family protein</fullName>
    </submittedName>
</protein>
<dbReference type="Proteomes" id="UP000187486">
    <property type="component" value="Unassembled WGS sequence"/>
</dbReference>
<dbReference type="PANTHER" id="PTHR43162:SF1">
    <property type="entry name" value="PRESTALK A DIFFERENTIATION PROTEIN A"/>
    <property type="match status" value="1"/>
</dbReference>
<keyword evidence="3" id="KW-1185">Reference proteome</keyword>
<dbReference type="OrthoDB" id="3207931at2"/>
<dbReference type="EMBL" id="MQUQ01000005">
    <property type="protein sequence ID" value="OLZ53342.1"/>
    <property type="molecule type" value="Genomic_DNA"/>
</dbReference>
<dbReference type="InterPro" id="IPR036291">
    <property type="entry name" value="NAD(P)-bd_dom_sf"/>
</dbReference>
<evidence type="ECO:0000313" key="2">
    <source>
        <dbReference type="EMBL" id="OLZ53342.1"/>
    </source>
</evidence>
<name>A0A1R0KWJ7_9PSEU</name>